<protein>
    <submittedName>
        <fullName evidence="2">DNA-deoxyinosine glycosylase</fullName>
        <ecNumber evidence="2">3.2.2.15</ecNumber>
    </submittedName>
</protein>
<dbReference type="InterPro" id="IPR005122">
    <property type="entry name" value="Uracil-DNA_glycosylase-like"/>
</dbReference>
<evidence type="ECO:0000259" key="1">
    <source>
        <dbReference type="SMART" id="SM00986"/>
    </source>
</evidence>
<dbReference type="NCBIfam" id="TIGR04274">
    <property type="entry name" value="hypoxanDNAglyco"/>
    <property type="match status" value="1"/>
</dbReference>
<dbReference type="Proteomes" id="UP000824165">
    <property type="component" value="Unassembled WGS sequence"/>
</dbReference>
<reference evidence="2" key="1">
    <citation type="submission" date="2020-10" db="EMBL/GenBank/DDBJ databases">
        <authorList>
            <person name="Gilroy R."/>
        </authorList>
    </citation>
    <scope>NUCLEOTIDE SEQUENCE</scope>
    <source>
        <strain evidence="2">CHK181-108</strain>
    </source>
</reference>
<accession>A0A9D1H449</accession>
<dbReference type="EMBL" id="DVLU01000075">
    <property type="protein sequence ID" value="HIT85766.1"/>
    <property type="molecule type" value="Genomic_DNA"/>
</dbReference>
<dbReference type="SMART" id="SM00987">
    <property type="entry name" value="UreE_C"/>
    <property type="match status" value="1"/>
</dbReference>
<dbReference type="Pfam" id="PF03167">
    <property type="entry name" value="UDG"/>
    <property type="match status" value="1"/>
</dbReference>
<dbReference type="EC" id="3.2.2.15" evidence="2"/>
<dbReference type="SUPFAM" id="SSF52141">
    <property type="entry name" value="Uracil-DNA glycosylase-like"/>
    <property type="match status" value="1"/>
</dbReference>
<dbReference type="AlphaFoldDB" id="A0A9D1H449"/>
<dbReference type="GO" id="GO:0033958">
    <property type="term" value="F:DNA-deoxyinosine glycosylase activity"/>
    <property type="evidence" value="ECO:0007669"/>
    <property type="project" value="UniProtKB-EC"/>
</dbReference>
<comment type="caution">
    <text evidence="2">The sequence shown here is derived from an EMBL/GenBank/DDBJ whole genome shotgun (WGS) entry which is preliminary data.</text>
</comment>
<reference evidence="2" key="2">
    <citation type="journal article" date="2021" name="PeerJ">
        <title>Extensive microbial diversity within the chicken gut microbiome revealed by metagenomics and culture.</title>
        <authorList>
            <person name="Gilroy R."/>
            <person name="Ravi A."/>
            <person name="Getino M."/>
            <person name="Pursley I."/>
            <person name="Horton D.L."/>
            <person name="Alikhan N.F."/>
            <person name="Baker D."/>
            <person name="Gharbi K."/>
            <person name="Hall N."/>
            <person name="Watson M."/>
            <person name="Adriaenssens E.M."/>
            <person name="Foster-Nyarko E."/>
            <person name="Jarju S."/>
            <person name="Secka A."/>
            <person name="Antonio M."/>
            <person name="Oren A."/>
            <person name="Chaudhuri R.R."/>
            <person name="La Ragione R."/>
            <person name="Hildebrand F."/>
            <person name="Pallen M.J."/>
        </authorList>
    </citation>
    <scope>NUCLEOTIDE SEQUENCE</scope>
    <source>
        <strain evidence="2">CHK181-108</strain>
    </source>
</reference>
<evidence type="ECO:0000313" key="2">
    <source>
        <dbReference type="EMBL" id="HIT85766.1"/>
    </source>
</evidence>
<dbReference type="CDD" id="cd10032">
    <property type="entry name" value="UDG-F6_HDG"/>
    <property type="match status" value="1"/>
</dbReference>
<evidence type="ECO:0000313" key="3">
    <source>
        <dbReference type="Proteomes" id="UP000824165"/>
    </source>
</evidence>
<name>A0A9D1H449_9FIRM</name>
<keyword evidence="2" id="KW-0378">Hydrolase</keyword>
<sequence>MEYHNIQPVFDENSEILILGSFPSVKSREAKFFYGHPQNRFWRVTAALMNEETPRTIEEKRAFLLRNKIAVWDVIGSCDITGSSDSSIKNVVPNDISVILNNSNVKRVFTNGAAAYNLYKKHIEKAAGREAVRLPSTSPANAAYSVERLISEWRVILG</sequence>
<dbReference type="Gene3D" id="3.40.470.10">
    <property type="entry name" value="Uracil-DNA glycosylase-like domain"/>
    <property type="match status" value="1"/>
</dbReference>
<feature type="domain" description="Uracil-DNA glycosylase-like" evidence="1">
    <location>
        <begin position="7"/>
        <end position="157"/>
    </location>
</feature>
<dbReference type="SMART" id="SM00986">
    <property type="entry name" value="UDG"/>
    <property type="match status" value="1"/>
</dbReference>
<gene>
    <name evidence="2" type="ORF">IAA60_07680</name>
</gene>
<keyword evidence="2" id="KW-0326">Glycosidase</keyword>
<dbReference type="InterPro" id="IPR026353">
    <property type="entry name" value="Hypoxan-DNA_Glyclase"/>
</dbReference>
<proteinExistence type="predicted"/>
<organism evidence="2 3">
    <name type="scientific">Candidatus Ornithomonoglobus intestinigallinarum</name>
    <dbReference type="NCBI Taxonomy" id="2840894"/>
    <lineage>
        <taxon>Bacteria</taxon>
        <taxon>Bacillati</taxon>
        <taxon>Bacillota</taxon>
        <taxon>Clostridia</taxon>
        <taxon>Candidatus Ornithomonoglobus</taxon>
    </lineage>
</organism>
<dbReference type="InterPro" id="IPR036895">
    <property type="entry name" value="Uracil-DNA_glycosylase-like_sf"/>
</dbReference>